<comment type="caution">
    <text evidence="3">The sequence shown here is derived from an EMBL/GenBank/DDBJ whole genome shotgun (WGS) entry which is preliminary data.</text>
</comment>
<sequence>MDFQYKIPTVAVLGPALLVFALVALVRHRRDAPGWRGGPLLLRSVTALYATAVASLTFFPLWIYGGAYRNEAEWIGQIQPVPLLLADITMVPNVIMFLPLGFLLPLLRPRITRGRTVLTCALISLGIEVTQLLQYIAFANGRAVDINDLIANTLGGLLGYAVLRAAQRAATTRAALERVSSPAHTVG</sequence>
<evidence type="ECO:0000259" key="2">
    <source>
        <dbReference type="Pfam" id="PF04892"/>
    </source>
</evidence>
<dbReference type="RefSeq" id="WP_070204264.1">
    <property type="nucleotide sequence ID" value="NZ_LJGZ01000105.1"/>
</dbReference>
<feature type="transmembrane region" description="Helical" evidence="1">
    <location>
        <begin position="40"/>
        <end position="63"/>
    </location>
</feature>
<proteinExistence type="predicted"/>
<keyword evidence="1" id="KW-0472">Membrane</keyword>
<dbReference type="PANTHER" id="PTHR36834">
    <property type="entry name" value="MEMBRANE PROTEIN-RELATED"/>
    <property type="match status" value="1"/>
</dbReference>
<gene>
    <name evidence="3" type="ORF">AN221_35210</name>
</gene>
<dbReference type="PATRIC" id="fig|518642.7.peg.4236"/>
<organism evidence="3 4">
    <name type="scientific">Streptomyces nanshensis</name>
    <dbReference type="NCBI Taxonomy" id="518642"/>
    <lineage>
        <taxon>Bacteria</taxon>
        <taxon>Bacillati</taxon>
        <taxon>Actinomycetota</taxon>
        <taxon>Actinomycetes</taxon>
        <taxon>Kitasatosporales</taxon>
        <taxon>Streptomycetaceae</taxon>
        <taxon>Streptomyces</taxon>
    </lineage>
</organism>
<name>A0A1E7LIL6_9ACTN</name>
<dbReference type="PANTHER" id="PTHR36834:SF1">
    <property type="entry name" value="INTEGRAL MEMBRANE PROTEIN"/>
    <property type="match status" value="1"/>
</dbReference>
<feature type="transmembrane region" description="Helical" evidence="1">
    <location>
        <begin position="6"/>
        <end position="28"/>
    </location>
</feature>
<evidence type="ECO:0000313" key="3">
    <source>
        <dbReference type="EMBL" id="OEV16047.1"/>
    </source>
</evidence>
<evidence type="ECO:0000313" key="4">
    <source>
        <dbReference type="Proteomes" id="UP000175971"/>
    </source>
</evidence>
<evidence type="ECO:0000256" key="1">
    <source>
        <dbReference type="SAM" id="Phobius"/>
    </source>
</evidence>
<feature type="transmembrane region" description="Helical" evidence="1">
    <location>
        <begin position="149"/>
        <end position="166"/>
    </location>
</feature>
<protein>
    <recommendedName>
        <fullName evidence="2">VanZ-like domain-containing protein</fullName>
    </recommendedName>
</protein>
<feature type="transmembrane region" description="Helical" evidence="1">
    <location>
        <begin position="116"/>
        <end position="137"/>
    </location>
</feature>
<keyword evidence="1" id="KW-0812">Transmembrane</keyword>
<dbReference type="InterPro" id="IPR006976">
    <property type="entry name" value="VanZ-like"/>
</dbReference>
<accession>A0A1E7LIL6</accession>
<dbReference type="InterPro" id="IPR053150">
    <property type="entry name" value="Teicoplanin_resist-assoc"/>
</dbReference>
<keyword evidence="1" id="KW-1133">Transmembrane helix</keyword>
<reference evidence="3 4" key="1">
    <citation type="journal article" date="2016" name="Front. Microbiol.">
        <title>Comparative Genomics Analysis of Streptomyces Species Reveals Their Adaptation to the Marine Environment and Their Diversity at the Genomic Level.</title>
        <authorList>
            <person name="Tian X."/>
            <person name="Zhang Z."/>
            <person name="Yang T."/>
            <person name="Chen M."/>
            <person name="Li J."/>
            <person name="Chen F."/>
            <person name="Yang J."/>
            <person name="Li W."/>
            <person name="Zhang B."/>
            <person name="Zhang Z."/>
            <person name="Wu J."/>
            <person name="Zhang C."/>
            <person name="Long L."/>
            <person name="Xiao J."/>
        </authorList>
    </citation>
    <scope>NUCLEOTIDE SEQUENCE [LARGE SCALE GENOMIC DNA]</scope>
    <source>
        <strain evidence="3 4">SCSIO M10372</strain>
    </source>
</reference>
<keyword evidence="4" id="KW-1185">Reference proteome</keyword>
<dbReference type="EMBL" id="LJGZ01000105">
    <property type="protein sequence ID" value="OEV16047.1"/>
    <property type="molecule type" value="Genomic_DNA"/>
</dbReference>
<dbReference type="Proteomes" id="UP000175971">
    <property type="component" value="Unassembled WGS sequence"/>
</dbReference>
<dbReference type="OrthoDB" id="3296153at2"/>
<dbReference type="Pfam" id="PF04892">
    <property type="entry name" value="VanZ"/>
    <property type="match status" value="1"/>
</dbReference>
<feature type="transmembrane region" description="Helical" evidence="1">
    <location>
        <begin position="83"/>
        <end position="104"/>
    </location>
</feature>
<dbReference type="AlphaFoldDB" id="A0A1E7LIL6"/>
<feature type="domain" description="VanZ-like" evidence="2">
    <location>
        <begin position="47"/>
        <end position="164"/>
    </location>
</feature>